<feature type="transmembrane region" description="Helical" evidence="4">
    <location>
        <begin position="52"/>
        <end position="72"/>
    </location>
</feature>
<dbReference type="InterPro" id="IPR020846">
    <property type="entry name" value="MFS_dom"/>
</dbReference>
<feature type="transmembrane region" description="Helical" evidence="4">
    <location>
        <begin position="12"/>
        <end position="32"/>
    </location>
</feature>
<evidence type="ECO:0000256" key="2">
    <source>
        <dbReference type="ARBA" id="ARBA00022989"/>
    </source>
</evidence>
<keyword evidence="1 4" id="KW-0812">Transmembrane</keyword>
<reference evidence="7" key="1">
    <citation type="submission" date="2016-11" db="EMBL/GenBank/DDBJ databases">
        <authorList>
            <person name="Varghese N."/>
            <person name="Submissions S."/>
        </authorList>
    </citation>
    <scope>NUCLEOTIDE SEQUENCE [LARGE SCALE GENOMIC DNA]</scope>
    <source>
        <strain evidence="7">DSM 100564</strain>
    </source>
</reference>
<feature type="transmembrane region" description="Helical" evidence="4">
    <location>
        <begin position="255"/>
        <end position="278"/>
    </location>
</feature>
<keyword evidence="3 4" id="KW-0472">Membrane</keyword>
<feature type="transmembrane region" description="Helical" evidence="4">
    <location>
        <begin position="102"/>
        <end position="126"/>
    </location>
</feature>
<feature type="transmembrane region" description="Helical" evidence="4">
    <location>
        <begin position="315"/>
        <end position="336"/>
    </location>
</feature>
<dbReference type="OrthoDB" id="1404228at2"/>
<keyword evidence="2 4" id="KW-1133">Transmembrane helix</keyword>
<evidence type="ECO:0000313" key="6">
    <source>
        <dbReference type="EMBL" id="SHI39321.1"/>
    </source>
</evidence>
<proteinExistence type="predicted"/>
<dbReference type="SUPFAM" id="SSF103473">
    <property type="entry name" value="MFS general substrate transporter"/>
    <property type="match status" value="1"/>
</dbReference>
<feature type="transmembrane region" description="Helical" evidence="4">
    <location>
        <begin position="290"/>
        <end position="309"/>
    </location>
</feature>
<dbReference type="Proteomes" id="UP000183982">
    <property type="component" value="Unassembled WGS sequence"/>
</dbReference>
<feature type="transmembrane region" description="Helical" evidence="4">
    <location>
        <begin position="216"/>
        <end position="235"/>
    </location>
</feature>
<dbReference type="InterPro" id="IPR036259">
    <property type="entry name" value="MFS_trans_sf"/>
</dbReference>
<evidence type="ECO:0000256" key="3">
    <source>
        <dbReference type="ARBA" id="ARBA00023136"/>
    </source>
</evidence>
<dbReference type="PANTHER" id="PTHR11360:SF308">
    <property type="entry name" value="BLL3089 PROTEIN"/>
    <property type="match status" value="1"/>
</dbReference>
<dbReference type="RefSeq" id="WP_073248178.1">
    <property type="nucleotide sequence ID" value="NZ_FQZQ01000001.1"/>
</dbReference>
<evidence type="ECO:0000256" key="4">
    <source>
        <dbReference type="SAM" id="Phobius"/>
    </source>
</evidence>
<feature type="transmembrane region" description="Helical" evidence="4">
    <location>
        <begin position="168"/>
        <end position="188"/>
    </location>
</feature>
<sequence>MRADGFLRQNAPFLAAGALLTFMSGFGQTFFISIFAGEIRGTFGLSHGEWGGIYMLGTTASAVVMVWAGALTDKMRVKVLGPVILLGLACACVAMATNRWVWALPVVIFALRFFGQGMSSHIAVVAMARWFVATRGRALSIASLGFSVGEAVLPLLFVALMTMIDWRFLWVAAAMISIMGIPILGWLLGKERTPGALAAINSSLGMQGKHWKRKEALMHPLFWVLVPSILGQSAFNTAFFFHQVHFADVKGWNHVYLVSFFPAYTLISIGALMLAGWALDKYGTARLMPFYQVPMIVAFLIFAGGSSAYSLFLGLFFLGLSAGANATLPSAFWADFYGTAHIGAIKAMATAVMVFGSAIGPGLTGVLIDLGFGIEGQYVAIGLFFVATTGLLLWGIRRSAQDLPPPITSEVRARI</sequence>
<dbReference type="Pfam" id="PF07690">
    <property type="entry name" value="MFS_1"/>
    <property type="match status" value="1"/>
</dbReference>
<evidence type="ECO:0000313" key="7">
    <source>
        <dbReference type="Proteomes" id="UP000183982"/>
    </source>
</evidence>
<dbReference type="Gene3D" id="1.20.1250.20">
    <property type="entry name" value="MFS general substrate transporter like domains"/>
    <property type="match status" value="2"/>
</dbReference>
<dbReference type="GO" id="GO:0022857">
    <property type="term" value="F:transmembrane transporter activity"/>
    <property type="evidence" value="ECO:0007669"/>
    <property type="project" value="InterPro"/>
</dbReference>
<accession>A0A1M6ASD1</accession>
<feature type="domain" description="Major facilitator superfamily (MFS) profile" evidence="5">
    <location>
        <begin position="13"/>
        <end position="400"/>
    </location>
</feature>
<feature type="transmembrane region" description="Helical" evidence="4">
    <location>
        <begin position="79"/>
        <end position="96"/>
    </location>
</feature>
<dbReference type="EMBL" id="FQZQ01000001">
    <property type="protein sequence ID" value="SHI39321.1"/>
    <property type="molecule type" value="Genomic_DNA"/>
</dbReference>
<organism evidence="6 7">
    <name type="scientific">Shimia gijangensis</name>
    <dbReference type="NCBI Taxonomy" id="1470563"/>
    <lineage>
        <taxon>Bacteria</taxon>
        <taxon>Pseudomonadati</taxon>
        <taxon>Pseudomonadota</taxon>
        <taxon>Alphaproteobacteria</taxon>
        <taxon>Rhodobacterales</taxon>
        <taxon>Roseobacteraceae</taxon>
    </lineage>
</organism>
<feature type="transmembrane region" description="Helical" evidence="4">
    <location>
        <begin position="138"/>
        <end position="162"/>
    </location>
</feature>
<keyword evidence="7" id="KW-1185">Reference proteome</keyword>
<feature type="transmembrane region" description="Helical" evidence="4">
    <location>
        <begin position="348"/>
        <end position="372"/>
    </location>
</feature>
<gene>
    <name evidence="6" type="ORF">SAMN05444000_10131</name>
</gene>
<protein>
    <submittedName>
        <fullName evidence="6">Sugar phosphate permease</fullName>
    </submittedName>
</protein>
<dbReference type="InterPro" id="IPR011701">
    <property type="entry name" value="MFS"/>
</dbReference>
<dbReference type="PANTHER" id="PTHR11360">
    <property type="entry name" value="MONOCARBOXYLATE TRANSPORTER"/>
    <property type="match status" value="1"/>
</dbReference>
<feature type="transmembrane region" description="Helical" evidence="4">
    <location>
        <begin position="378"/>
        <end position="396"/>
    </location>
</feature>
<dbReference type="PROSITE" id="PS50850">
    <property type="entry name" value="MFS"/>
    <property type="match status" value="1"/>
</dbReference>
<name>A0A1M6ASD1_9RHOB</name>
<dbReference type="STRING" id="1470563.SAMN05444000_10131"/>
<evidence type="ECO:0000256" key="1">
    <source>
        <dbReference type="ARBA" id="ARBA00022692"/>
    </source>
</evidence>
<dbReference type="AlphaFoldDB" id="A0A1M6ASD1"/>
<evidence type="ECO:0000259" key="5">
    <source>
        <dbReference type="PROSITE" id="PS50850"/>
    </source>
</evidence>
<dbReference type="InterPro" id="IPR050327">
    <property type="entry name" value="Proton-linked_MCT"/>
</dbReference>